<dbReference type="InterPro" id="IPR029063">
    <property type="entry name" value="SAM-dependent_MTases_sf"/>
</dbReference>
<organism evidence="12 13">
    <name type="scientific">Martelella mediterranea DSM 17316</name>
    <dbReference type="NCBI Taxonomy" id="1122214"/>
    <lineage>
        <taxon>Bacteria</taxon>
        <taxon>Pseudomonadati</taxon>
        <taxon>Pseudomonadota</taxon>
        <taxon>Alphaproteobacteria</taxon>
        <taxon>Hyphomicrobiales</taxon>
        <taxon>Aurantimonadaceae</taxon>
        <taxon>Martelella</taxon>
    </lineage>
</organism>
<protein>
    <recommendedName>
        <fullName evidence="4">Protein-L-isoaspartate O-methyltransferase</fullName>
        <ecNumber evidence="3">2.1.1.77</ecNumber>
    </recommendedName>
    <alternativeName>
        <fullName evidence="11">L-isoaspartyl protein carboxyl methyltransferase</fullName>
    </alternativeName>
    <alternativeName>
        <fullName evidence="9">Protein L-isoaspartyl methyltransferase</fullName>
    </alternativeName>
    <alternativeName>
        <fullName evidence="10">Protein-beta-aspartate methyltransferase</fullName>
    </alternativeName>
</protein>
<evidence type="ECO:0000256" key="8">
    <source>
        <dbReference type="ARBA" id="ARBA00022691"/>
    </source>
</evidence>
<evidence type="ECO:0000313" key="12">
    <source>
        <dbReference type="EMBL" id="AQZ52589.1"/>
    </source>
</evidence>
<dbReference type="PANTHER" id="PTHR11579:SF0">
    <property type="entry name" value="PROTEIN-L-ISOASPARTATE(D-ASPARTATE) O-METHYLTRANSFERASE"/>
    <property type="match status" value="1"/>
</dbReference>
<dbReference type="InterPro" id="IPR000682">
    <property type="entry name" value="PCMT"/>
</dbReference>
<keyword evidence="8" id="KW-0949">S-adenosyl-L-methionine</keyword>
<evidence type="ECO:0000256" key="5">
    <source>
        <dbReference type="ARBA" id="ARBA00022490"/>
    </source>
</evidence>
<sequence length="217" mass="23932">MATKLQEREGFAALVMRLRAGGVTNLDLLSAVEATPRSLFTPSHLSPYAYSGRSVPIECGAFMESADLAIRLIDILKVKPGQRVLEVGTGSGYTAAIMGRIAERVLTVERYRTLADLARRRLSELSLQRVVVRQADGREGMSGEGTFDRILYTVAVPEIPRARVEQLVSNGVIMAPLIREGARPLMVRMTRIGSRFERQDLFEVPYIAAERGLSKAL</sequence>
<comment type="subcellular location">
    <subcellularLocation>
        <location evidence="1">Cytoplasm</location>
    </subcellularLocation>
</comment>
<evidence type="ECO:0000313" key="13">
    <source>
        <dbReference type="Proteomes" id="UP000191135"/>
    </source>
</evidence>
<keyword evidence="13" id="KW-1185">Reference proteome</keyword>
<evidence type="ECO:0000256" key="7">
    <source>
        <dbReference type="ARBA" id="ARBA00022679"/>
    </source>
</evidence>
<dbReference type="CDD" id="cd02440">
    <property type="entry name" value="AdoMet_MTases"/>
    <property type="match status" value="1"/>
</dbReference>
<evidence type="ECO:0000256" key="2">
    <source>
        <dbReference type="ARBA" id="ARBA00005369"/>
    </source>
</evidence>
<dbReference type="SUPFAM" id="SSF53335">
    <property type="entry name" value="S-adenosyl-L-methionine-dependent methyltransferases"/>
    <property type="match status" value="1"/>
</dbReference>
<dbReference type="Pfam" id="PF01135">
    <property type="entry name" value="PCMT"/>
    <property type="match status" value="1"/>
</dbReference>
<proteinExistence type="inferred from homology"/>
<evidence type="ECO:0000256" key="11">
    <source>
        <dbReference type="ARBA" id="ARBA00031350"/>
    </source>
</evidence>
<keyword evidence="7 12" id="KW-0808">Transferase</keyword>
<evidence type="ECO:0000256" key="10">
    <source>
        <dbReference type="ARBA" id="ARBA00031323"/>
    </source>
</evidence>
<dbReference type="STRING" id="1122214.Mame_03279"/>
<name>A0A1U9Z4F5_9HYPH</name>
<accession>A0A1U9Z4F5</accession>
<dbReference type="EMBL" id="CP020330">
    <property type="protein sequence ID" value="AQZ52589.1"/>
    <property type="molecule type" value="Genomic_DNA"/>
</dbReference>
<dbReference type="Proteomes" id="UP000191135">
    <property type="component" value="Chromosome"/>
</dbReference>
<dbReference type="AlphaFoldDB" id="A0A1U9Z4F5"/>
<keyword evidence="6 12" id="KW-0489">Methyltransferase</keyword>
<dbReference type="GO" id="GO:0032259">
    <property type="term" value="P:methylation"/>
    <property type="evidence" value="ECO:0007669"/>
    <property type="project" value="UniProtKB-KW"/>
</dbReference>
<evidence type="ECO:0000256" key="6">
    <source>
        <dbReference type="ARBA" id="ARBA00022603"/>
    </source>
</evidence>
<gene>
    <name evidence="12" type="primary">pcm_2</name>
    <name evidence="12" type="ORF">Mame_03279</name>
</gene>
<keyword evidence="5" id="KW-0963">Cytoplasm</keyword>
<evidence type="ECO:0000256" key="9">
    <source>
        <dbReference type="ARBA" id="ARBA00030757"/>
    </source>
</evidence>
<evidence type="ECO:0000256" key="4">
    <source>
        <dbReference type="ARBA" id="ARBA00013346"/>
    </source>
</evidence>
<dbReference type="PANTHER" id="PTHR11579">
    <property type="entry name" value="PROTEIN-L-ISOASPARTATE O-METHYLTRANSFERASE"/>
    <property type="match status" value="1"/>
</dbReference>
<dbReference type="EC" id="2.1.1.77" evidence="3"/>
<dbReference type="Gene3D" id="3.40.50.150">
    <property type="entry name" value="Vaccinia Virus protein VP39"/>
    <property type="match status" value="1"/>
</dbReference>
<dbReference type="KEGG" id="mmed:Mame_03279"/>
<dbReference type="eggNOG" id="COG2518">
    <property type="taxonomic scope" value="Bacteria"/>
</dbReference>
<evidence type="ECO:0000256" key="1">
    <source>
        <dbReference type="ARBA" id="ARBA00004496"/>
    </source>
</evidence>
<evidence type="ECO:0000256" key="3">
    <source>
        <dbReference type="ARBA" id="ARBA00011890"/>
    </source>
</evidence>
<comment type="similarity">
    <text evidence="2">Belongs to the methyltransferase superfamily. L-isoaspartyl/D-aspartyl protein methyltransferase family.</text>
</comment>
<dbReference type="NCBIfam" id="NF001453">
    <property type="entry name" value="PRK00312.1"/>
    <property type="match status" value="1"/>
</dbReference>
<dbReference type="GO" id="GO:0005737">
    <property type="term" value="C:cytoplasm"/>
    <property type="evidence" value="ECO:0007669"/>
    <property type="project" value="UniProtKB-SubCell"/>
</dbReference>
<dbReference type="OrthoDB" id="9810066at2"/>
<dbReference type="GO" id="GO:0004719">
    <property type="term" value="F:protein-L-isoaspartate (D-aspartate) O-methyltransferase activity"/>
    <property type="evidence" value="ECO:0007669"/>
    <property type="project" value="UniProtKB-EC"/>
</dbReference>
<reference evidence="12 13" key="1">
    <citation type="submission" date="2017-03" db="EMBL/GenBank/DDBJ databases">
        <title>Foreign affairs: Plasmid Transfer between Roseobacters and Rhizobia.</title>
        <authorList>
            <person name="Bartling P."/>
            <person name="Bunk B."/>
            <person name="Overmann J."/>
            <person name="Brinkmann H."/>
            <person name="Petersen J."/>
        </authorList>
    </citation>
    <scope>NUCLEOTIDE SEQUENCE [LARGE SCALE GENOMIC DNA]</scope>
    <source>
        <strain evidence="12 13">MACL11</strain>
    </source>
</reference>
<dbReference type="RefSeq" id="WP_026173383.1">
    <property type="nucleotide sequence ID" value="NZ_AQWH01000006.1"/>
</dbReference>